<keyword evidence="5" id="KW-0574">Periplasm</keyword>
<protein>
    <submittedName>
        <fullName evidence="7">ABC transporter substrate-binding protein</fullName>
    </submittedName>
</protein>
<dbReference type="PANTHER" id="PTHR35936:SF17">
    <property type="entry name" value="ARGININE-BINDING EXTRACELLULAR PROTEIN ARTP"/>
    <property type="match status" value="1"/>
</dbReference>
<evidence type="ECO:0000313" key="7">
    <source>
        <dbReference type="EMBL" id="MDY0745525.1"/>
    </source>
</evidence>
<dbReference type="EMBL" id="JAXCLA010000004">
    <property type="protein sequence ID" value="MDY0745525.1"/>
    <property type="molecule type" value="Genomic_DNA"/>
</dbReference>
<evidence type="ECO:0000256" key="4">
    <source>
        <dbReference type="ARBA" id="ARBA00022729"/>
    </source>
</evidence>
<evidence type="ECO:0000256" key="1">
    <source>
        <dbReference type="ARBA" id="ARBA00004418"/>
    </source>
</evidence>
<evidence type="ECO:0000256" key="3">
    <source>
        <dbReference type="ARBA" id="ARBA00022448"/>
    </source>
</evidence>
<dbReference type="Proteomes" id="UP001285263">
    <property type="component" value="Unassembled WGS sequence"/>
</dbReference>
<dbReference type="SUPFAM" id="SSF53850">
    <property type="entry name" value="Periplasmic binding protein-like II"/>
    <property type="match status" value="1"/>
</dbReference>
<keyword evidence="4" id="KW-0732">Signal</keyword>
<dbReference type="InterPro" id="IPR005768">
    <property type="entry name" value="Lys_Arg_Orn-bd"/>
</dbReference>
<comment type="caution">
    <text evidence="7">The sequence shown here is derived from an EMBL/GenBank/DDBJ whole genome shotgun (WGS) entry which is preliminary data.</text>
</comment>
<comment type="similarity">
    <text evidence="2">Belongs to the bacterial solute-binding protein 3 family.</text>
</comment>
<name>A0ABU5DGV5_9BURK</name>
<reference evidence="7 8" key="1">
    <citation type="submission" date="2023-11" db="EMBL/GenBank/DDBJ databases">
        <title>Paucibacter sp. nov., isolated from fresh soil in Korea.</title>
        <authorList>
            <person name="Le N.T.T."/>
        </authorList>
    </citation>
    <scope>NUCLEOTIDE SEQUENCE [LARGE SCALE GENOMIC DNA]</scope>
    <source>
        <strain evidence="7 8">R3-3</strain>
    </source>
</reference>
<feature type="domain" description="Solute-binding protein family 3/N-terminal" evidence="6">
    <location>
        <begin position="36"/>
        <end position="264"/>
    </location>
</feature>
<dbReference type="InterPro" id="IPR001638">
    <property type="entry name" value="Solute-binding_3/MltF_N"/>
</dbReference>
<keyword evidence="8" id="KW-1185">Reference proteome</keyword>
<dbReference type="PANTHER" id="PTHR35936">
    <property type="entry name" value="MEMBRANE-BOUND LYTIC MUREIN TRANSGLYCOSYLASE F"/>
    <property type="match status" value="1"/>
</dbReference>
<dbReference type="NCBIfam" id="TIGR01096">
    <property type="entry name" value="3A0103s03R"/>
    <property type="match status" value="1"/>
</dbReference>
<gene>
    <name evidence="7" type="ORF">SNE35_13475</name>
</gene>
<dbReference type="RefSeq" id="WP_320423430.1">
    <property type="nucleotide sequence ID" value="NZ_JAXCLA010000004.1"/>
</dbReference>
<comment type="subcellular location">
    <subcellularLocation>
        <location evidence="1">Periplasm</location>
    </subcellularLocation>
</comment>
<evidence type="ECO:0000313" key="8">
    <source>
        <dbReference type="Proteomes" id="UP001285263"/>
    </source>
</evidence>
<evidence type="ECO:0000259" key="6">
    <source>
        <dbReference type="SMART" id="SM00062"/>
    </source>
</evidence>
<evidence type="ECO:0000256" key="5">
    <source>
        <dbReference type="ARBA" id="ARBA00022764"/>
    </source>
</evidence>
<organism evidence="7 8">
    <name type="scientific">Roseateles agri</name>
    <dbReference type="NCBI Taxonomy" id="3098619"/>
    <lineage>
        <taxon>Bacteria</taxon>
        <taxon>Pseudomonadati</taxon>
        <taxon>Pseudomonadota</taxon>
        <taxon>Betaproteobacteria</taxon>
        <taxon>Burkholderiales</taxon>
        <taxon>Sphaerotilaceae</taxon>
        <taxon>Roseateles</taxon>
    </lineage>
</organism>
<dbReference type="Gene3D" id="3.40.190.10">
    <property type="entry name" value="Periplasmic binding protein-like II"/>
    <property type="match status" value="2"/>
</dbReference>
<dbReference type="SMART" id="SM00062">
    <property type="entry name" value="PBPb"/>
    <property type="match status" value="1"/>
</dbReference>
<evidence type="ECO:0000256" key="2">
    <source>
        <dbReference type="ARBA" id="ARBA00010333"/>
    </source>
</evidence>
<proteinExistence type="inferred from homology"/>
<dbReference type="CDD" id="cd13703">
    <property type="entry name" value="PBP2_HisJ_LAO"/>
    <property type="match status" value="1"/>
</dbReference>
<dbReference type="Pfam" id="PF00497">
    <property type="entry name" value="SBP_bac_3"/>
    <property type="match status" value="1"/>
</dbReference>
<sequence>MQEGRRHLIAVGLLGLLGLLGLFAVTAHAQAPEWKKIRIGVEGAYPPFSEIGPDGKLKGFEIELAQAYCAQMKAECTLVQQDFDGLIPALQTRKIDAIIASVSITEARKKVVAFSRPYYATPARMVAKEGAKFDFTAAGLKGKKIGVQRATIFEACVNGEFKQSEIVRYATQDQIFLDLKAGRIDMTMADSPAIDQGFLSKPEGKGYAMVGPVFDDPKYFGTGTGVAMRKADEKTLAAKFNAAIEALQADGTFKKMAAKYFPYDISPKH</sequence>
<keyword evidence="3" id="KW-0813">Transport</keyword>
<accession>A0ABU5DGV5</accession>